<dbReference type="OrthoDB" id="9765330at2"/>
<evidence type="ECO:0000259" key="1">
    <source>
        <dbReference type="Pfam" id="PF00534"/>
    </source>
</evidence>
<keyword evidence="3" id="KW-1185">Reference proteome</keyword>
<dbReference type="Gene3D" id="3.40.50.2000">
    <property type="entry name" value="Glycogen Phosphorylase B"/>
    <property type="match status" value="2"/>
</dbReference>
<name>A0A194ADY7_9BACT</name>
<dbReference type="PANTHER" id="PTHR12526:SF572">
    <property type="entry name" value="BLL5144 PROTEIN"/>
    <property type="match status" value="1"/>
</dbReference>
<feature type="domain" description="Glycosyl transferase family 1" evidence="1">
    <location>
        <begin position="204"/>
        <end position="369"/>
    </location>
</feature>
<dbReference type="PANTHER" id="PTHR12526">
    <property type="entry name" value="GLYCOSYLTRANSFERASE"/>
    <property type="match status" value="1"/>
</dbReference>
<organism evidence="2 3">
    <name type="scientific">Desulfoplanes formicivorans</name>
    <dbReference type="NCBI Taxonomy" id="1592317"/>
    <lineage>
        <taxon>Bacteria</taxon>
        <taxon>Pseudomonadati</taxon>
        <taxon>Thermodesulfobacteriota</taxon>
        <taxon>Desulfovibrionia</taxon>
        <taxon>Desulfovibrionales</taxon>
        <taxon>Desulfoplanaceae</taxon>
        <taxon>Desulfoplanes</taxon>
    </lineage>
</organism>
<evidence type="ECO:0000313" key="2">
    <source>
        <dbReference type="EMBL" id="GAU08292.1"/>
    </source>
</evidence>
<dbReference type="STRING" id="1592317.DPF_0998"/>
<dbReference type="SUPFAM" id="SSF53756">
    <property type="entry name" value="UDP-Glycosyltransferase/glycogen phosphorylase"/>
    <property type="match status" value="1"/>
</dbReference>
<reference evidence="3" key="1">
    <citation type="submission" date="2016-06" db="EMBL/GenBank/DDBJ databases">
        <title>Draft genome sequence of Desulfoplanes formicivorans strain Pf12B.</title>
        <authorList>
            <person name="Watanabe M."/>
            <person name="Kojima H."/>
            <person name="Fukui M."/>
        </authorList>
    </citation>
    <scope>NUCLEOTIDE SEQUENCE [LARGE SCALE GENOMIC DNA]</scope>
    <source>
        <strain evidence="3">Pf12B</strain>
    </source>
</reference>
<dbReference type="Proteomes" id="UP000095200">
    <property type="component" value="Unassembled WGS sequence"/>
</dbReference>
<accession>A0A194ADY7</accession>
<protein>
    <recommendedName>
        <fullName evidence="1">Glycosyl transferase family 1 domain-containing protein</fullName>
    </recommendedName>
</protein>
<evidence type="ECO:0000313" key="3">
    <source>
        <dbReference type="Proteomes" id="UP000095200"/>
    </source>
</evidence>
<gene>
    <name evidence="2" type="ORF">DPF_0998</name>
</gene>
<dbReference type="InterPro" id="IPR001296">
    <property type="entry name" value="Glyco_trans_1"/>
</dbReference>
<proteinExistence type="predicted"/>
<dbReference type="EMBL" id="BDFE01000015">
    <property type="protein sequence ID" value="GAU08292.1"/>
    <property type="molecule type" value="Genomic_DNA"/>
</dbReference>
<sequence>MSHKPIVMVSSYPPRLCGIATFCEEAREFIQKANPHREVLVISHTDGRGEGVFPLIDTTKRDWWRPVARKIEQLKPYAVHVEHEYGLYEYHDPRGVGDGNDGFLDLLEAIGHLPIVVEPHTVHGRLRDFEADFIYKLTQRSHVVLFKCHYQKWRLDWTFHGRNWPTPRNIMVVPHGARSDKRWGVHEIPALRREFGLDTIGLSDHVVGMIGWIQSNKRWDILLSMWEDIHAEIKARTGQEWDLLAAGAMRDPHHKRDYEEWKSDVQMLAGKGLAHYHEFIPRGDDYYKMMAICDFIVLPSTDETQSGTLARIIALNKPYITTAPMEGLTAQTLESQGGLLFTTKKMLRSQVIKLATDENLRLKLGENLKRYLENEVCWEVVAQQYNKAYQLARKAVRTGQPVVLEMEF</sequence>
<dbReference type="GO" id="GO:0016757">
    <property type="term" value="F:glycosyltransferase activity"/>
    <property type="evidence" value="ECO:0007669"/>
    <property type="project" value="InterPro"/>
</dbReference>
<comment type="caution">
    <text evidence="2">The sequence shown here is derived from an EMBL/GenBank/DDBJ whole genome shotgun (WGS) entry which is preliminary data.</text>
</comment>
<dbReference type="AlphaFoldDB" id="A0A194ADY7"/>
<dbReference type="RefSeq" id="WP_083254482.1">
    <property type="nucleotide sequence ID" value="NZ_BDFE01000015.1"/>
</dbReference>
<dbReference type="Pfam" id="PF00534">
    <property type="entry name" value="Glycos_transf_1"/>
    <property type="match status" value="1"/>
</dbReference>